<organism evidence="2 3">
    <name type="scientific">Novacetimonas hansenii ATCC 23769</name>
    <dbReference type="NCBI Taxonomy" id="714995"/>
    <lineage>
        <taxon>Bacteria</taxon>
        <taxon>Pseudomonadati</taxon>
        <taxon>Pseudomonadota</taxon>
        <taxon>Alphaproteobacteria</taxon>
        <taxon>Acetobacterales</taxon>
        <taxon>Acetobacteraceae</taxon>
        <taxon>Novacetimonas</taxon>
    </lineage>
</organism>
<dbReference type="SUPFAM" id="SSF53756">
    <property type="entry name" value="UDP-Glycosyltransferase/glycogen phosphorylase"/>
    <property type="match status" value="1"/>
</dbReference>
<evidence type="ECO:0000313" key="2">
    <source>
        <dbReference type="EMBL" id="EFG85033.1"/>
    </source>
</evidence>
<comment type="caution">
    <text evidence="2">The sequence shown here is derived from an EMBL/GenBank/DDBJ whole genome shotgun (WGS) entry which is preliminary data.</text>
</comment>
<protein>
    <submittedName>
        <fullName evidence="2">Alpha,alpha-trehalose-phosphate synthase (UDP-forming)</fullName>
    </submittedName>
</protein>
<evidence type="ECO:0000256" key="1">
    <source>
        <dbReference type="ARBA" id="ARBA00008799"/>
    </source>
</evidence>
<sequence length="464" mass="51644">MEEENMKRLVIVSNRVPVPKEGLRPGGLAVVLHDLLALQGGMWFGWNGTTSADAETTPPQIQHAGGVEYATIGLTPAEHKHYYTGFSNSTLWPLMHSLPEFIHFERRELSTYWSVNERFCENLLPLLRDDDTIWIHDYHLLPLAAQLRRKGVNMPIGFFLHTPFPAPDMLAIAPDGGTFLRDMLCADLLGFQTSDDTANFIFAAQRTAGARLVAPDTLSFEGHTVRVGSFAVEIDPDAFARTAAEAVEAPELKQLRSSLAGRKLIFGVDRMDPTKGLCDRLAGYDRLLESYPIWQRNVTFLQIAAESRVDVPSYRALRQELEGMIGKLNAQRGQADWTPLRFLTRGSARRVVAGYMRQAQIGYITPLRDGMNLVAKEYVAAQDPDDPGVLILSRMAGAARQLEAALLVNPLDHDDLADALNRALGMPKAERRERWQACRTHLEGCTALGWGQAFLRTLEATVAR</sequence>
<dbReference type="Proteomes" id="UP000006468">
    <property type="component" value="Chromosome"/>
</dbReference>
<comment type="similarity">
    <text evidence="1">Belongs to the glycosyltransferase 20 family.</text>
</comment>
<evidence type="ECO:0000313" key="3">
    <source>
        <dbReference type="Proteomes" id="UP000006468"/>
    </source>
</evidence>
<dbReference type="GO" id="GO:0005992">
    <property type="term" value="P:trehalose biosynthetic process"/>
    <property type="evidence" value="ECO:0007669"/>
    <property type="project" value="InterPro"/>
</dbReference>
<dbReference type="EMBL" id="ADTV01000016">
    <property type="protein sequence ID" value="EFG85033.1"/>
    <property type="molecule type" value="Genomic_DNA"/>
</dbReference>
<dbReference type="GO" id="GO:0003825">
    <property type="term" value="F:alpha,alpha-trehalose-phosphate synthase (UDP-forming) activity"/>
    <property type="evidence" value="ECO:0007669"/>
    <property type="project" value="TreeGrafter"/>
</dbReference>
<gene>
    <name evidence="2" type="ORF">GXY_05421</name>
</gene>
<name>D5QD78_NOVHA</name>
<dbReference type="AlphaFoldDB" id="D5QD78"/>
<reference evidence="2 3" key="1">
    <citation type="journal article" date="2010" name="J. Bacteriol.">
        <title>Genome sequence of a cellulose-producing bacterium, Gluconacetobacter hansenii ATCC 23769.</title>
        <authorList>
            <person name="Iyer P.R."/>
            <person name="Geib S.M."/>
            <person name="Catchmark J."/>
            <person name="Kao T.H."/>
            <person name="Tien M."/>
        </authorList>
    </citation>
    <scope>NUCLEOTIDE SEQUENCE [LARGE SCALE GENOMIC DNA]</scope>
    <source>
        <strain evidence="2 3">ATCC 23769</strain>
    </source>
</reference>
<proteinExistence type="inferred from homology"/>
<dbReference type="PANTHER" id="PTHR10788:SF106">
    <property type="entry name" value="BCDNA.GH08860"/>
    <property type="match status" value="1"/>
</dbReference>
<dbReference type="HOGENOM" id="CLU_002351_7_1_5"/>
<dbReference type="Gene3D" id="3.40.50.2000">
    <property type="entry name" value="Glycogen Phosphorylase B"/>
    <property type="match status" value="2"/>
</dbReference>
<dbReference type="Pfam" id="PF00982">
    <property type="entry name" value="Glyco_transf_20"/>
    <property type="match status" value="1"/>
</dbReference>
<dbReference type="InterPro" id="IPR001830">
    <property type="entry name" value="Glyco_trans_20"/>
</dbReference>
<accession>D5QD78</accession>
<dbReference type="CDD" id="cd03788">
    <property type="entry name" value="GT20_TPS"/>
    <property type="match status" value="1"/>
</dbReference>
<dbReference type="PANTHER" id="PTHR10788">
    <property type="entry name" value="TREHALOSE-6-PHOSPHATE SYNTHASE"/>
    <property type="match status" value="1"/>
</dbReference>